<dbReference type="Proteomes" id="UP001556040">
    <property type="component" value="Unassembled WGS sequence"/>
</dbReference>
<gene>
    <name evidence="2" type="ORF">AB1471_07430</name>
</gene>
<name>A0ABV3Q2Q9_9BACL</name>
<sequence>MSKVTINQQISINQQICINMIKIGFMSNSSVLQIGTCGTILSCSETANTGGFIGPTPEIETSKTQVIDPNTNLD</sequence>
<dbReference type="EMBL" id="JBFMIA010000004">
    <property type="protein sequence ID" value="MEW9501631.1"/>
    <property type="molecule type" value="Genomic_DNA"/>
</dbReference>
<evidence type="ECO:0000313" key="2">
    <source>
        <dbReference type="EMBL" id="MEW9501631.1"/>
    </source>
</evidence>
<feature type="compositionally biased region" description="Polar residues" evidence="1">
    <location>
        <begin position="62"/>
        <end position="74"/>
    </location>
</feature>
<keyword evidence="3" id="KW-1185">Reference proteome</keyword>
<dbReference type="Pfam" id="PF10803">
    <property type="entry name" value="GerPB"/>
    <property type="match status" value="1"/>
</dbReference>
<evidence type="ECO:0000313" key="3">
    <source>
        <dbReference type="Proteomes" id="UP001556040"/>
    </source>
</evidence>
<organism evidence="2 3">
    <name type="scientific">Jeotgalibacillus marinus</name>
    <dbReference type="NCBI Taxonomy" id="86667"/>
    <lineage>
        <taxon>Bacteria</taxon>
        <taxon>Bacillati</taxon>
        <taxon>Bacillota</taxon>
        <taxon>Bacilli</taxon>
        <taxon>Bacillales</taxon>
        <taxon>Caryophanaceae</taxon>
        <taxon>Jeotgalibacillus</taxon>
    </lineage>
</organism>
<evidence type="ECO:0000256" key="1">
    <source>
        <dbReference type="SAM" id="MobiDB-lite"/>
    </source>
</evidence>
<protein>
    <submittedName>
        <fullName evidence="2">Spore germination protein GerPB</fullName>
    </submittedName>
</protein>
<dbReference type="RefSeq" id="WP_367779112.1">
    <property type="nucleotide sequence ID" value="NZ_JBFMIA010000004.1"/>
</dbReference>
<accession>A0ABV3Q2Q9</accession>
<proteinExistence type="predicted"/>
<reference evidence="2 3" key="1">
    <citation type="journal article" date="1979" name="Int. J. Syst. Evol. Microbiol.">
        <title>Bacillus globisporus subsp. marinus subsp. nov.</title>
        <authorList>
            <person name="Liu H."/>
        </authorList>
    </citation>
    <scope>NUCLEOTIDE SEQUENCE [LARGE SCALE GENOMIC DNA]</scope>
    <source>
        <strain evidence="2 3">DSM 1297</strain>
    </source>
</reference>
<comment type="caution">
    <text evidence="2">The sequence shown here is derived from an EMBL/GenBank/DDBJ whole genome shotgun (WGS) entry which is preliminary data.</text>
</comment>
<feature type="region of interest" description="Disordered" evidence="1">
    <location>
        <begin position="54"/>
        <end position="74"/>
    </location>
</feature>
<dbReference type="InterPro" id="IPR024255">
    <property type="entry name" value="GerPB"/>
</dbReference>